<proteinExistence type="predicted"/>
<keyword evidence="4" id="KW-1185">Reference proteome</keyword>
<feature type="compositionally biased region" description="Basic and acidic residues" evidence="1">
    <location>
        <begin position="1"/>
        <end position="12"/>
    </location>
</feature>
<dbReference type="HOGENOM" id="CLU_077677_0_0_5"/>
<name>A0A0A7PIV4_9SPHN</name>
<dbReference type="Proteomes" id="UP000030907">
    <property type="component" value="Chromosome"/>
</dbReference>
<dbReference type="InterPro" id="IPR010127">
    <property type="entry name" value="Phasin_subfam-1"/>
</dbReference>
<dbReference type="OrthoDB" id="8479795at2"/>
<dbReference type="KEGG" id="sphk:SKP52_04675"/>
<evidence type="ECO:0000313" key="4">
    <source>
        <dbReference type="Proteomes" id="UP000030907"/>
    </source>
</evidence>
<evidence type="ECO:0000256" key="1">
    <source>
        <dbReference type="SAM" id="MobiDB-lite"/>
    </source>
</evidence>
<dbReference type="EMBL" id="CP009122">
    <property type="protein sequence ID" value="AJA07862.1"/>
    <property type="molecule type" value="Genomic_DNA"/>
</dbReference>
<evidence type="ECO:0000313" key="3">
    <source>
        <dbReference type="EMBL" id="AJA07862.1"/>
    </source>
</evidence>
<reference evidence="3 4" key="1">
    <citation type="journal article" date="2015" name="Int. J. Syst. Evol. Microbiol.">
        <title>Description of Sphingopyxis fribergensis sp. nov. - a soil bacterium with the ability to degrade styrene and phenylacetic acid.</title>
        <authorList>
            <person name="Oelschlagel M."/>
            <person name="Ruckert C."/>
            <person name="Kalinowski J."/>
            <person name="Schmidt G."/>
            <person name="Schlomann M."/>
            <person name="Tischler D."/>
        </authorList>
    </citation>
    <scope>NUCLEOTIDE SEQUENCE [LARGE SCALE GENOMIC DNA]</scope>
    <source>
        <strain evidence="3 4">Kp5.2</strain>
    </source>
</reference>
<feature type="compositionally biased region" description="Low complexity" evidence="1">
    <location>
        <begin position="18"/>
        <end position="44"/>
    </location>
</feature>
<dbReference type="STRING" id="1515612.SKP52_04675"/>
<organism evidence="3 4">
    <name type="scientific">Sphingopyxis fribergensis</name>
    <dbReference type="NCBI Taxonomy" id="1515612"/>
    <lineage>
        <taxon>Bacteria</taxon>
        <taxon>Pseudomonadati</taxon>
        <taxon>Pseudomonadota</taxon>
        <taxon>Alphaproteobacteria</taxon>
        <taxon>Sphingomonadales</taxon>
        <taxon>Sphingomonadaceae</taxon>
        <taxon>Sphingopyxis</taxon>
    </lineage>
</organism>
<dbReference type="AlphaFoldDB" id="A0A0A7PIV4"/>
<dbReference type="RefSeq" id="WP_039572255.1">
    <property type="nucleotide sequence ID" value="NZ_CP009122.1"/>
</dbReference>
<evidence type="ECO:0000259" key="2">
    <source>
        <dbReference type="Pfam" id="PF09361"/>
    </source>
</evidence>
<feature type="domain" description="Phasin" evidence="2">
    <location>
        <begin position="142"/>
        <end position="240"/>
    </location>
</feature>
<sequence length="250" mass="25876">MATKMDSAEKAFEAATLETAPKPVATPAAPAPAAAPAAEKAAPAPATIKTVKAKATPTAKKVAAPKAAAKKVAPKKATVKIASKPPKAAPKPVAAATKGFKTMNDTVKKFADEAKTRTEALTADFNAKAKEAMSKTSKLAEEAVEFNKANVEAMVEAGKIAAKGIETLGQEGVTYARKSFEDTTAALKGYTAVKTPADFFKLYAENSKKAFDAAVAQTSKTSELVVKLTNDSFAPISNRVSVITSKMKAA</sequence>
<gene>
    <name evidence="3" type="ORF">SKP52_04675</name>
</gene>
<feature type="region of interest" description="Disordered" evidence="1">
    <location>
        <begin position="1"/>
        <end position="44"/>
    </location>
</feature>
<protein>
    <submittedName>
        <fullName evidence="3">Phasin</fullName>
    </submittedName>
</protein>
<dbReference type="NCBIfam" id="TIGR01841">
    <property type="entry name" value="phasin"/>
    <property type="match status" value="1"/>
</dbReference>
<dbReference type="InterPro" id="IPR018968">
    <property type="entry name" value="Phasin"/>
</dbReference>
<dbReference type="Pfam" id="PF09361">
    <property type="entry name" value="Phasin_2"/>
    <property type="match status" value="1"/>
</dbReference>
<accession>A0A0A7PIV4</accession>